<feature type="compositionally biased region" description="Polar residues" evidence="1">
    <location>
        <begin position="71"/>
        <end position="81"/>
    </location>
</feature>
<feature type="compositionally biased region" description="Basic and acidic residues" evidence="1">
    <location>
        <begin position="59"/>
        <end position="70"/>
    </location>
</feature>
<accession>A0AAU3I9S7</accession>
<protein>
    <submittedName>
        <fullName evidence="2">Uncharacterized protein</fullName>
    </submittedName>
</protein>
<gene>
    <name evidence="2" type="ORF">OG699_41905</name>
</gene>
<evidence type="ECO:0000313" key="2">
    <source>
        <dbReference type="EMBL" id="WTZ13945.1"/>
    </source>
</evidence>
<dbReference type="EMBL" id="CP109546">
    <property type="protein sequence ID" value="WTZ13945.1"/>
    <property type="molecule type" value="Genomic_DNA"/>
</dbReference>
<name>A0AAU3I9S7_9ACTN</name>
<proteinExistence type="predicted"/>
<evidence type="ECO:0000256" key="1">
    <source>
        <dbReference type="SAM" id="MobiDB-lite"/>
    </source>
</evidence>
<feature type="region of interest" description="Disordered" evidence="1">
    <location>
        <begin position="55"/>
        <end position="81"/>
    </location>
</feature>
<organism evidence="2">
    <name type="scientific">Streptomyces sp. NBC_01393</name>
    <dbReference type="NCBI Taxonomy" id="2903851"/>
    <lineage>
        <taxon>Bacteria</taxon>
        <taxon>Bacillati</taxon>
        <taxon>Actinomycetota</taxon>
        <taxon>Actinomycetes</taxon>
        <taxon>Kitasatosporales</taxon>
        <taxon>Streptomycetaceae</taxon>
        <taxon>Streptomyces</taxon>
    </lineage>
</organism>
<sequence length="81" mass="8049">MAVNATAPPTVDGFGDDAKVVADAGLITVPTVTATGSPSVGAVVRTALVAVSITDTESEPLRGGRMDEKSGQSYSASQRAA</sequence>
<dbReference type="AlphaFoldDB" id="A0AAU3I9S7"/>
<reference evidence="2" key="1">
    <citation type="submission" date="2022-10" db="EMBL/GenBank/DDBJ databases">
        <title>The complete genomes of actinobacterial strains from the NBC collection.</title>
        <authorList>
            <person name="Joergensen T.S."/>
            <person name="Alvarez Arevalo M."/>
            <person name="Sterndorff E.B."/>
            <person name="Faurdal D."/>
            <person name="Vuksanovic O."/>
            <person name="Mourched A.-S."/>
            <person name="Charusanti P."/>
            <person name="Shaw S."/>
            <person name="Blin K."/>
            <person name="Weber T."/>
        </authorList>
    </citation>
    <scope>NUCLEOTIDE SEQUENCE</scope>
    <source>
        <strain evidence="2">NBC_01393</strain>
    </source>
</reference>